<accession>A0A0E9S0P4</accession>
<name>A0A0E9S0P4_ANGAN</name>
<dbReference type="AlphaFoldDB" id="A0A0E9S0P4"/>
<evidence type="ECO:0000313" key="1">
    <source>
        <dbReference type="EMBL" id="JAH35024.1"/>
    </source>
</evidence>
<organism evidence="1">
    <name type="scientific">Anguilla anguilla</name>
    <name type="common">European freshwater eel</name>
    <name type="synonym">Muraena anguilla</name>
    <dbReference type="NCBI Taxonomy" id="7936"/>
    <lineage>
        <taxon>Eukaryota</taxon>
        <taxon>Metazoa</taxon>
        <taxon>Chordata</taxon>
        <taxon>Craniata</taxon>
        <taxon>Vertebrata</taxon>
        <taxon>Euteleostomi</taxon>
        <taxon>Actinopterygii</taxon>
        <taxon>Neopterygii</taxon>
        <taxon>Teleostei</taxon>
        <taxon>Anguilliformes</taxon>
        <taxon>Anguillidae</taxon>
        <taxon>Anguilla</taxon>
    </lineage>
</organism>
<protein>
    <submittedName>
        <fullName evidence="1">Uncharacterized protein</fullName>
    </submittedName>
</protein>
<dbReference type="PROSITE" id="PS51257">
    <property type="entry name" value="PROKAR_LIPOPROTEIN"/>
    <property type="match status" value="1"/>
</dbReference>
<sequence>MNLKCANCELPETSACERCTPPIHFPLTFSCVTARLCGTPVKVSECLVFIARHWRAQ</sequence>
<dbReference type="EMBL" id="GBXM01073553">
    <property type="protein sequence ID" value="JAH35024.1"/>
    <property type="molecule type" value="Transcribed_RNA"/>
</dbReference>
<reference evidence="1" key="1">
    <citation type="submission" date="2014-11" db="EMBL/GenBank/DDBJ databases">
        <authorList>
            <person name="Amaro Gonzalez C."/>
        </authorList>
    </citation>
    <scope>NUCLEOTIDE SEQUENCE</scope>
</reference>
<reference evidence="1" key="2">
    <citation type="journal article" date="2015" name="Fish Shellfish Immunol.">
        <title>Early steps in the European eel (Anguilla anguilla)-Vibrio vulnificus interaction in the gills: Role of the RtxA13 toxin.</title>
        <authorList>
            <person name="Callol A."/>
            <person name="Pajuelo D."/>
            <person name="Ebbesson L."/>
            <person name="Teles M."/>
            <person name="MacKenzie S."/>
            <person name="Amaro C."/>
        </authorList>
    </citation>
    <scope>NUCLEOTIDE SEQUENCE</scope>
</reference>
<proteinExistence type="predicted"/>